<dbReference type="AlphaFoldDB" id="A0A0E9TSH8"/>
<reference evidence="1" key="1">
    <citation type="submission" date="2014-11" db="EMBL/GenBank/DDBJ databases">
        <authorList>
            <person name="Amaro Gonzalez C."/>
        </authorList>
    </citation>
    <scope>NUCLEOTIDE SEQUENCE</scope>
</reference>
<name>A0A0E9TSH8_ANGAN</name>
<reference evidence="1" key="2">
    <citation type="journal article" date="2015" name="Fish Shellfish Immunol.">
        <title>Early steps in the European eel (Anguilla anguilla)-Vibrio vulnificus interaction in the gills: Role of the RtxA13 toxin.</title>
        <authorList>
            <person name="Callol A."/>
            <person name="Pajuelo D."/>
            <person name="Ebbesson L."/>
            <person name="Teles M."/>
            <person name="MacKenzie S."/>
            <person name="Amaro C."/>
        </authorList>
    </citation>
    <scope>NUCLEOTIDE SEQUENCE</scope>
</reference>
<dbReference type="EMBL" id="GBXM01052884">
    <property type="protein sequence ID" value="JAH55693.1"/>
    <property type="molecule type" value="Transcribed_RNA"/>
</dbReference>
<sequence>MFAIQASDIKKPLGVCRFNLLMLSKLARA</sequence>
<organism evidence="1">
    <name type="scientific">Anguilla anguilla</name>
    <name type="common">European freshwater eel</name>
    <name type="synonym">Muraena anguilla</name>
    <dbReference type="NCBI Taxonomy" id="7936"/>
    <lineage>
        <taxon>Eukaryota</taxon>
        <taxon>Metazoa</taxon>
        <taxon>Chordata</taxon>
        <taxon>Craniata</taxon>
        <taxon>Vertebrata</taxon>
        <taxon>Euteleostomi</taxon>
        <taxon>Actinopterygii</taxon>
        <taxon>Neopterygii</taxon>
        <taxon>Teleostei</taxon>
        <taxon>Anguilliformes</taxon>
        <taxon>Anguillidae</taxon>
        <taxon>Anguilla</taxon>
    </lineage>
</organism>
<accession>A0A0E9TSH8</accession>
<proteinExistence type="predicted"/>
<protein>
    <submittedName>
        <fullName evidence="1">Uncharacterized protein</fullName>
    </submittedName>
</protein>
<evidence type="ECO:0000313" key="1">
    <source>
        <dbReference type="EMBL" id="JAH55693.1"/>
    </source>
</evidence>